<comment type="caution">
    <text evidence="5">The sequence shown here is derived from an EMBL/GenBank/DDBJ whole genome shotgun (WGS) entry which is preliminary data.</text>
</comment>
<sequence length="162" mass="17854">MFDLSNKFLDQFPDAEPVIDEIIPKKSQLMQVKCSNKISLYAIGSEILFIQHFDDALVPTLRLVHKYPSIFPSVRVDRGAIKFVLGGANIMCPGLTSKGAQLPDAPGYEKGQIVAIYAENKEHSLAVGEMTMSTEEIKSINKGIGVNLVNYLGDGLWNINEL</sequence>
<dbReference type="SUPFAM" id="SSF88697">
    <property type="entry name" value="PUA domain-like"/>
    <property type="match status" value="1"/>
</dbReference>
<dbReference type="GO" id="GO:0003723">
    <property type="term" value="F:RNA binding"/>
    <property type="evidence" value="ECO:0007669"/>
    <property type="project" value="InterPro"/>
</dbReference>
<proteinExistence type="inferred from homology"/>
<dbReference type="Pfam" id="PF01472">
    <property type="entry name" value="PUA"/>
    <property type="match status" value="1"/>
</dbReference>
<dbReference type="InterPro" id="IPR041366">
    <property type="entry name" value="Pre-PUA"/>
</dbReference>
<evidence type="ECO:0000313" key="6">
    <source>
        <dbReference type="Proteomes" id="UP000761534"/>
    </source>
</evidence>
<dbReference type="Proteomes" id="UP000761534">
    <property type="component" value="Unassembled WGS sequence"/>
</dbReference>
<feature type="domain" description="PUA" evidence="4">
    <location>
        <begin position="72"/>
        <end position="153"/>
    </location>
</feature>
<evidence type="ECO:0000259" key="4">
    <source>
        <dbReference type="SMART" id="SM00359"/>
    </source>
</evidence>
<name>A0A642UZ75_9ASCO</name>
<dbReference type="PROSITE" id="PS50890">
    <property type="entry name" value="PUA"/>
    <property type="match status" value="1"/>
</dbReference>
<comment type="similarity">
    <text evidence="3">Belongs to the TMA20 family.</text>
</comment>
<dbReference type="Gene3D" id="3.10.400.20">
    <property type="match status" value="1"/>
</dbReference>
<accession>A0A642UZ75</accession>
<gene>
    <name evidence="5" type="ORF">TRICI_004746</name>
</gene>
<dbReference type="EMBL" id="SWFS01000360">
    <property type="protein sequence ID" value="KAA8908628.1"/>
    <property type="molecule type" value="Genomic_DNA"/>
</dbReference>
<organism evidence="5 6">
    <name type="scientific">Trichomonascus ciferrii</name>
    <dbReference type="NCBI Taxonomy" id="44093"/>
    <lineage>
        <taxon>Eukaryota</taxon>
        <taxon>Fungi</taxon>
        <taxon>Dikarya</taxon>
        <taxon>Ascomycota</taxon>
        <taxon>Saccharomycotina</taxon>
        <taxon>Dipodascomycetes</taxon>
        <taxon>Dipodascales</taxon>
        <taxon>Trichomonascaceae</taxon>
        <taxon>Trichomonascus</taxon>
        <taxon>Trichomonascus ciferrii complex</taxon>
    </lineage>
</organism>
<dbReference type="VEuPathDB" id="FungiDB:TRICI_004746"/>
<dbReference type="GO" id="GO:0005737">
    <property type="term" value="C:cytoplasm"/>
    <property type="evidence" value="ECO:0007669"/>
    <property type="project" value="UniProtKB-SubCell"/>
</dbReference>
<dbReference type="GO" id="GO:0001731">
    <property type="term" value="P:formation of translation preinitiation complex"/>
    <property type="evidence" value="ECO:0007669"/>
    <property type="project" value="TreeGrafter"/>
</dbReference>
<keyword evidence="2 3" id="KW-0963">Cytoplasm</keyword>
<dbReference type="OrthoDB" id="10249667at2759"/>
<dbReference type="CDD" id="cd21155">
    <property type="entry name" value="PUA_MCTS-1-like"/>
    <property type="match status" value="1"/>
</dbReference>
<dbReference type="SMART" id="SM00359">
    <property type="entry name" value="PUA"/>
    <property type="match status" value="1"/>
</dbReference>
<dbReference type="PANTHER" id="PTHR22798">
    <property type="entry name" value="MCT-1 PROTEIN"/>
    <property type="match status" value="1"/>
</dbReference>
<protein>
    <recommendedName>
        <fullName evidence="3">Translation machinery-associated protein 20</fullName>
    </recommendedName>
</protein>
<dbReference type="InterPro" id="IPR002478">
    <property type="entry name" value="PUA"/>
</dbReference>
<comment type="subcellular location">
    <subcellularLocation>
        <location evidence="1 3">Cytoplasm</location>
    </subcellularLocation>
</comment>
<dbReference type="PANTHER" id="PTHR22798:SF0">
    <property type="entry name" value="MALIGNANT T-CELL-AMPLIFIED SEQUENCE 1"/>
    <property type="match status" value="1"/>
</dbReference>
<comment type="function">
    <text evidence="3">Involved in translation.</text>
</comment>
<dbReference type="Pfam" id="PF17832">
    <property type="entry name" value="Pre-PUA"/>
    <property type="match status" value="1"/>
</dbReference>
<reference evidence="5" key="1">
    <citation type="journal article" date="2019" name="G3 (Bethesda)">
        <title>Genome Assemblies of Two Rare Opportunistic Yeast Pathogens: Diutina rugosa (syn. Candida rugosa) and Trichomonascus ciferrii (syn. Candida ciferrii).</title>
        <authorList>
            <person name="Mixao V."/>
            <person name="Saus E."/>
            <person name="Hansen A.P."/>
            <person name="Lass-Florl C."/>
            <person name="Gabaldon T."/>
        </authorList>
    </citation>
    <scope>NUCLEOTIDE SEQUENCE</scope>
    <source>
        <strain evidence="5">CBS 4856</strain>
    </source>
</reference>
<evidence type="ECO:0000313" key="5">
    <source>
        <dbReference type="EMBL" id="KAA8908628.1"/>
    </source>
</evidence>
<dbReference type="InterPro" id="IPR015947">
    <property type="entry name" value="PUA-like_sf"/>
</dbReference>
<dbReference type="InterPro" id="IPR016437">
    <property type="entry name" value="MCT-1/Tma20"/>
</dbReference>
<evidence type="ECO:0000256" key="1">
    <source>
        <dbReference type="ARBA" id="ARBA00004496"/>
    </source>
</evidence>
<evidence type="ECO:0000256" key="3">
    <source>
        <dbReference type="PIRNR" id="PIRNR005067"/>
    </source>
</evidence>
<dbReference type="InterPro" id="IPR004521">
    <property type="entry name" value="Uncharacterised_CHP00451"/>
</dbReference>
<evidence type="ECO:0000256" key="2">
    <source>
        <dbReference type="ARBA" id="ARBA00022490"/>
    </source>
</evidence>
<dbReference type="NCBIfam" id="TIGR00451">
    <property type="entry name" value="unchar_dom_2"/>
    <property type="match status" value="1"/>
</dbReference>
<dbReference type="PIRSF" id="PIRSF005067">
    <property type="entry name" value="Tma_RNA-bind_prd"/>
    <property type="match status" value="1"/>
</dbReference>
<keyword evidence="6" id="KW-1185">Reference proteome</keyword>
<dbReference type="AlphaFoldDB" id="A0A642UZ75"/>